<feature type="region of interest" description="Disordered" evidence="1">
    <location>
        <begin position="27"/>
        <end position="76"/>
    </location>
</feature>
<sequence length="153" mass="16629">MPHAPAPSPRTLTLTLAAATAMFLLPACDDLTDDDPAEEETPDAPAEEEDQEANGEIEAEEEARGELSSVPDDVDVTDTEELVEQGGGTFLARCADGLAELVWWVPDEDFHVDDVDAGPEDDAEIEFESDTESYEYDVTCVDDTPQVEVDHDD</sequence>
<feature type="compositionally biased region" description="Acidic residues" evidence="1">
    <location>
        <begin position="30"/>
        <end position="63"/>
    </location>
</feature>
<evidence type="ECO:0000256" key="1">
    <source>
        <dbReference type="SAM" id="MobiDB-lite"/>
    </source>
</evidence>
<keyword evidence="3" id="KW-1185">Reference proteome</keyword>
<comment type="caution">
    <text evidence="2">The sequence shown here is derived from an EMBL/GenBank/DDBJ whole genome shotgun (WGS) entry which is preliminary data.</text>
</comment>
<dbReference type="RefSeq" id="WP_310910601.1">
    <property type="nucleotide sequence ID" value="NZ_JAVLVT010000001.1"/>
</dbReference>
<accession>A0ABU2H260</accession>
<evidence type="ECO:0000313" key="3">
    <source>
        <dbReference type="Proteomes" id="UP001250214"/>
    </source>
</evidence>
<proteinExistence type="predicted"/>
<name>A0ABU2H260_9ACTN</name>
<organism evidence="2 3">
    <name type="scientific">Lipingzhangella rawalii</name>
    <dbReference type="NCBI Taxonomy" id="2055835"/>
    <lineage>
        <taxon>Bacteria</taxon>
        <taxon>Bacillati</taxon>
        <taxon>Actinomycetota</taxon>
        <taxon>Actinomycetes</taxon>
        <taxon>Streptosporangiales</taxon>
        <taxon>Nocardiopsidaceae</taxon>
        <taxon>Lipingzhangella</taxon>
    </lineage>
</organism>
<dbReference type="EMBL" id="JAVLVT010000001">
    <property type="protein sequence ID" value="MDS1269087.1"/>
    <property type="molecule type" value="Genomic_DNA"/>
</dbReference>
<evidence type="ECO:0000313" key="2">
    <source>
        <dbReference type="EMBL" id="MDS1269087.1"/>
    </source>
</evidence>
<reference evidence="3" key="1">
    <citation type="submission" date="2023-07" db="EMBL/GenBank/DDBJ databases">
        <title>Novel species in the genus Lipingzhangella isolated from Sambhar Salt Lake.</title>
        <authorList>
            <person name="Jiya N."/>
            <person name="Kajale S."/>
            <person name="Sharma A."/>
        </authorList>
    </citation>
    <scope>NUCLEOTIDE SEQUENCE [LARGE SCALE GENOMIC DNA]</scope>
    <source>
        <strain evidence="3">LS1_29</strain>
    </source>
</reference>
<protein>
    <submittedName>
        <fullName evidence="2">Uncharacterized protein</fullName>
    </submittedName>
</protein>
<dbReference type="Proteomes" id="UP001250214">
    <property type="component" value="Unassembled WGS sequence"/>
</dbReference>
<gene>
    <name evidence="2" type="ORF">RIF23_02120</name>
</gene>